<gene>
    <name evidence="1" type="ORF">GTZ99_12485</name>
</gene>
<proteinExistence type="predicted"/>
<protein>
    <submittedName>
        <fullName evidence="1">Uncharacterized protein</fullName>
    </submittedName>
</protein>
<evidence type="ECO:0000313" key="1">
    <source>
        <dbReference type="EMBL" id="NBC37368.1"/>
    </source>
</evidence>
<evidence type="ECO:0000313" key="2">
    <source>
        <dbReference type="Proteomes" id="UP000753724"/>
    </source>
</evidence>
<name>A0ABW9XFP7_9SPHN</name>
<dbReference type="Proteomes" id="UP000753724">
    <property type="component" value="Unassembled WGS sequence"/>
</dbReference>
<organism evidence="1 2">
    <name type="scientific">Novosphingobium ovatum</name>
    <dbReference type="NCBI Taxonomy" id="1908523"/>
    <lineage>
        <taxon>Bacteria</taxon>
        <taxon>Pseudomonadati</taxon>
        <taxon>Pseudomonadota</taxon>
        <taxon>Alphaproteobacteria</taxon>
        <taxon>Sphingomonadales</taxon>
        <taxon>Sphingomonadaceae</taxon>
        <taxon>Novosphingobium</taxon>
    </lineage>
</organism>
<comment type="caution">
    <text evidence="1">The sequence shown here is derived from an EMBL/GenBank/DDBJ whole genome shotgun (WGS) entry which is preliminary data.</text>
</comment>
<accession>A0ABW9XFP7</accession>
<sequence length="184" mass="20357">MPAYRESYVFRIETDDPASFWTGHGPLLLPADAVLPENTIFSGMGQLVEIPDLQQIINGTAQRLDVSLSGVNEETIVFATEEALQIPGALVWIGRVQFDDAWQVSAVEWEWCGEGVKLTVDSDGSNGDRVRSIKLTVAAGETSRRRAPNAYFTDADQQRDYPGDTFFSHVAQISRGVVRRWGPV</sequence>
<dbReference type="EMBL" id="JAAAPO010000005">
    <property type="protein sequence ID" value="NBC37368.1"/>
    <property type="molecule type" value="Genomic_DNA"/>
</dbReference>
<reference evidence="2" key="1">
    <citation type="submission" date="2020-01" db="EMBL/GenBank/DDBJ databases">
        <title>Sphingomonas sp. strain CSW-10.</title>
        <authorList>
            <person name="Chen W.-M."/>
        </authorList>
    </citation>
    <scope>NUCLEOTIDE SEQUENCE [LARGE SCALE GENOMIC DNA]</scope>
    <source>
        <strain evidence="2">FSY-8</strain>
    </source>
</reference>
<keyword evidence="2" id="KW-1185">Reference proteome</keyword>
<dbReference type="RefSeq" id="WP_161719384.1">
    <property type="nucleotide sequence ID" value="NZ_JAAAPO010000005.1"/>
</dbReference>